<organism evidence="2 3">
    <name type="scientific">Trichlorobacter lovleyi (strain ATCC BAA-1151 / DSM 17278 / SZ)</name>
    <name type="common">Geobacter lovleyi</name>
    <dbReference type="NCBI Taxonomy" id="398767"/>
    <lineage>
        <taxon>Bacteria</taxon>
        <taxon>Pseudomonadati</taxon>
        <taxon>Thermodesulfobacteriota</taxon>
        <taxon>Desulfuromonadia</taxon>
        <taxon>Geobacterales</taxon>
        <taxon>Geobacteraceae</taxon>
        <taxon>Trichlorobacter</taxon>
    </lineage>
</organism>
<dbReference type="Proteomes" id="UP000002420">
    <property type="component" value="Plasmid pGLOV01"/>
</dbReference>
<evidence type="ECO:0000313" key="2">
    <source>
        <dbReference type="EMBL" id="ACD97401.1"/>
    </source>
</evidence>
<dbReference type="AlphaFoldDB" id="B3EBW9"/>
<name>B3EBW9_TRIL1</name>
<gene>
    <name evidence="2" type="ordered locus">Glov_3703</name>
</gene>
<feature type="transmembrane region" description="Helical" evidence="1">
    <location>
        <begin position="100"/>
        <end position="118"/>
    </location>
</feature>
<dbReference type="KEGG" id="glo:Glov_3703"/>
<keyword evidence="2" id="KW-0614">Plasmid</keyword>
<keyword evidence="1" id="KW-0472">Membrane</keyword>
<evidence type="ECO:0000256" key="1">
    <source>
        <dbReference type="SAM" id="Phobius"/>
    </source>
</evidence>
<keyword evidence="1" id="KW-1133">Transmembrane helix</keyword>
<keyword evidence="1" id="KW-0812">Transmembrane</keyword>
<dbReference type="HOGENOM" id="CLU_133326_0_0_7"/>
<evidence type="ECO:0008006" key="4">
    <source>
        <dbReference type="Google" id="ProtNLM"/>
    </source>
</evidence>
<sequence>MLVPGTVKFFEPFKTFFTTQIDRSGLPFSTLTFWSGQLGEITVGLTLLAFLFLWEKITPSWAKKIFYGGNLAVTVIMLVALYVHLHPAVPAEVLPFEKKAPLLTVFTLLMVFLNVYLYRNAGRTILRGKEVLGKI</sequence>
<feature type="transmembrane region" description="Helical" evidence="1">
    <location>
        <begin position="33"/>
        <end position="53"/>
    </location>
</feature>
<evidence type="ECO:0000313" key="3">
    <source>
        <dbReference type="Proteomes" id="UP000002420"/>
    </source>
</evidence>
<reference evidence="2 3" key="1">
    <citation type="submission" date="2008-05" db="EMBL/GenBank/DDBJ databases">
        <title>Complete sequence of plasmid of Geobacter lovleyi SZ.</title>
        <authorList>
            <consortium name="US DOE Joint Genome Institute"/>
            <person name="Lucas S."/>
            <person name="Copeland A."/>
            <person name="Lapidus A."/>
            <person name="Glavina del Rio T."/>
            <person name="Dalin E."/>
            <person name="Tice H."/>
            <person name="Bruce D."/>
            <person name="Goodwin L."/>
            <person name="Pitluck S."/>
            <person name="Chertkov O."/>
            <person name="Meincke L."/>
            <person name="Brettin T."/>
            <person name="Detter J.C."/>
            <person name="Han C."/>
            <person name="Tapia R."/>
            <person name="Kuske C.R."/>
            <person name="Schmutz J."/>
            <person name="Larimer F."/>
            <person name="Land M."/>
            <person name="Hauser L."/>
            <person name="Kyrpides N."/>
            <person name="Mikhailova N."/>
            <person name="Sung Y."/>
            <person name="Fletcher K.E."/>
            <person name="Ritalahti K.M."/>
            <person name="Loeffler F.E."/>
            <person name="Richardson P."/>
        </authorList>
    </citation>
    <scope>NUCLEOTIDE SEQUENCE [LARGE SCALE GENOMIC DNA]</scope>
    <source>
        <strain evidence="3">ATCC BAA-1151 / DSM 17278 / SZ</strain>
        <plasmid evidence="3">Plasmid pGLOV01</plasmid>
    </source>
</reference>
<accession>B3EBW9</accession>
<dbReference type="EMBL" id="CP001090">
    <property type="protein sequence ID" value="ACD97401.1"/>
    <property type="molecule type" value="Genomic_DNA"/>
</dbReference>
<dbReference type="eggNOG" id="ENOG50337WF">
    <property type="taxonomic scope" value="Bacteria"/>
</dbReference>
<feature type="transmembrane region" description="Helical" evidence="1">
    <location>
        <begin position="65"/>
        <end position="85"/>
    </location>
</feature>
<proteinExistence type="predicted"/>
<keyword evidence="3" id="KW-1185">Reference proteome</keyword>
<protein>
    <recommendedName>
        <fullName evidence="4">DoxX family protein</fullName>
    </recommendedName>
</protein>
<geneLocation type="plasmid" evidence="2 3">
    <name>pGLOV01</name>
</geneLocation>